<evidence type="ECO:0000313" key="3">
    <source>
        <dbReference type="Proteomes" id="UP000050465"/>
    </source>
</evidence>
<accession>A0A0P7YVM6</accession>
<comment type="caution">
    <text evidence="1">The sequence shown here is derived from an EMBL/GenBank/DDBJ whole genome shotgun (WGS) entry which is preliminary data.</text>
</comment>
<dbReference type="GO" id="GO:0004519">
    <property type="term" value="F:endonuclease activity"/>
    <property type="evidence" value="ECO:0007669"/>
    <property type="project" value="UniProtKB-KW"/>
</dbReference>
<sequence>ELSEAIVDGMIDRSIHGDYELDRLILN</sequence>
<dbReference type="Proteomes" id="UP000050465">
    <property type="component" value="Unassembled WGS sequence"/>
</dbReference>
<gene>
    <name evidence="2" type="ORF">HLUCCA11_11630</name>
    <name evidence="1" type="ORF">HLUCCA11_13315</name>
</gene>
<dbReference type="GO" id="GO:0016787">
    <property type="term" value="F:hydrolase activity"/>
    <property type="evidence" value="ECO:0007669"/>
    <property type="project" value="UniProtKB-KW"/>
</dbReference>
<keyword evidence="1" id="KW-0255">Endonuclease</keyword>
<keyword evidence="1" id="KW-0378">Hydrolase</keyword>
<proteinExistence type="predicted"/>
<dbReference type="EMBL" id="LJZR01000014">
    <property type="protein sequence ID" value="KPQ35062.1"/>
    <property type="molecule type" value="Genomic_DNA"/>
</dbReference>
<feature type="non-terminal residue" evidence="1">
    <location>
        <position position="1"/>
    </location>
</feature>
<keyword evidence="1" id="KW-0540">Nuclease</keyword>
<dbReference type="EC" id="3.1.21.-" evidence="1"/>
<evidence type="ECO:0000313" key="2">
    <source>
        <dbReference type="EMBL" id="KPQ35062.1"/>
    </source>
</evidence>
<evidence type="ECO:0000313" key="1">
    <source>
        <dbReference type="EMBL" id="KPQ34700.1"/>
    </source>
</evidence>
<name>A0A0P7YVM6_9CYAN</name>
<dbReference type="AlphaFoldDB" id="A0A0P7YVM6"/>
<protein>
    <submittedName>
        <fullName evidence="1">Endonuclease V</fullName>
        <ecNumber evidence="1">3.1.21.-</ecNumber>
    </submittedName>
</protein>
<reference evidence="1 3" key="1">
    <citation type="submission" date="2015-09" db="EMBL/GenBank/DDBJ databases">
        <title>Identification and resolution of microdiversity through metagenomic sequencing of parallel consortia.</title>
        <authorList>
            <person name="Nelson W.C."/>
            <person name="Romine M.F."/>
            <person name="Lindemann S.R."/>
        </authorList>
    </citation>
    <scope>NUCLEOTIDE SEQUENCE [LARGE SCALE GENOMIC DNA]</scope>
    <source>
        <strain evidence="1">Ana</strain>
    </source>
</reference>
<dbReference type="EMBL" id="LJZR01000017">
    <property type="protein sequence ID" value="KPQ34700.1"/>
    <property type="molecule type" value="Genomic_DNA"/>
</dbReference>
<organism evidence="1 3">
    <name type="scientific">Phormidesmis priestleyi Ana</name>
    <dbReference type="NCBI Taxonomy" id="1666911"/>
    <lineage>
        <taxon>Bacteria</taxon>
        <taxon>Bacillati</taxon>
        <taxon>Cyanobacteriota</taxon>
        <taxon>Cyanophyceae</taxon>
        <taxon>Leptolyngbyales</taxon>
        <taxon>Leptolyngbyaceae</taxon>
        <taxon>Phormidesmis</taxon>
    </lineage>
</organism>